<protein>
    <submittedName>
        <fullName evidence="3">Uncharacterized protein</fullName>
    </submittedName>
</protein>
<dbReference type="Proteomes" id="UP000250235">
    <property type="component" value="Unassembled WGS sequence"/>
</dbReference>
<accession>A0A2Z7D7J3</accession>
<evidence type="ECO:0000313" key="3">
    <source>
        <dbReference type="EMBL" id="KZV55431.1"/>
    </source>
</evidence>
<keyword evidence="4" id="KW-1185">Reference proteome</keyword>
<sequence>MEPNPRIGPETQYFCSYPEEEVGDSTEKSTKMGYVLEKGLSLGKKIMVTGFVVSSVPLLLPPLLVVSALGFTFSLPFGFYYASYACTEKLMSKLLPTQVMMDSANVPLLLEGDSEPEEVKKTATSEEIRGFEGLEEDVETNLPFVGGNGDELMEKESEKSEVNRKSVGAENPEDLGKKHGDGVRGDVTGLEESEKGGRKGIWRKLKPSRKRKAHSGGDKKVEDCSQESKVSSSDIVSSEVVAEDNTANERVETPREEEQATARDCIESKGTGTGVGSLESSTEVGEVKVAEEGEGEEEEEEEEEEEVALPLKEISEYDEQSKIGLSDERKHSLDEAALVDMPELKNEETQHLERDRTVSDSESVEGPSDDEKIWRKIDLIRAIVGFKTPRHPSYIKELKELYAFTGIEWPPSAEEPSGLSEFNNKLRFLMSVIGVK</sequence>
<name>A0A2Z7D7J3_9LAMI</name>
<organism evidence="3 4">
    <name type="scientific">Dorcoceras hygrometricum</name>
    <dbReference type="NCBI Taxonomy" id="472368"/>
    <lineage>
        <taxon>Eukaryota</taxon>
        <taxon>Viridiplantae</taxon>
        <taxon>Streptophyta</taxon>
        <taxon>Embryophyta</taxon>
        <taxon>Tracheophyta</taxon>
        <taxon>Spermatophyta</taxon>
        <taxon>Magnoliopsida</taxon>
        <taxon>eudicotyledons</taxon>
        <taxon>Gunneridae</taxon>
        <taxon>Pentapetalae</taxon>
        <taxon>asterids</taxon>
        <taxon>lamiids</taxon>
        <taxon>Lamiales</taxon>
        <taxon>Gesneriaceae</taxon>
        <taxon>Didymocarpoideae</taxon>
        <taxon>Trichosporeae</taxon>
        <taxon>Loxocarpinae</taxon>
        <taxon>Dorcoceras</taxon>
    </lineage>
</organism>
<dbReference type="PANTHER" id="PTHR37198:SF1">
    <property type="entry name" value="NUCLEOLIN"/>
    <property type="match status" value="1"/>
</dbReference>
<dbReference type="PANTHER" id="PTHR37198">
    <property type="entry name" value="NUCLEOLIN"/>
    <property type="match status" value="1"/>
</dbReference>
<feature type="compositionally biased region" description="Low complexity" evidence="1">
    <location>
        <begin position="227"/>
        <end position="240"/>
    </location>
</feature>
<proteinExistence type="predicted"/>
<evidence type="ECO:0000313" key="4">
    <source>
        <dbReference type="Proteomes" id="UP000250235"/>
    </source>
</evidence>
<keyword evidence="2" id="KW-0472">Membrane</keyword>
<feature type="compositionally biased region" description="Basic and acidic residues" evidence="1">
    <location>
        <begin position="152"/>
        <end position="164"/>
    </location>
</feature>
<evidence type="ECO:0000256" key="1">
    <source>
        <dbReference type="SAM" id="MobiDB-lite"/>
    </source>
</evidence>
<evidence type="ECO:0000256" key="2">
    <source>
        <dbReference type="SAM" id="Phobius"/>
    </source>
</evidence>
<feature type="compositionally biased region" description="Acidic residues" evidence="1">
    <location>
        <begin position="292"/>
        <end position="307"/>
    </location>
</feature>
<dbReference type="AlphaFoldDB" id="A0A2Z7D7J3"/>
<feature type="compositionally biased region" description="Basic and acidic residues" evidence="1">
    <location>
        <begin position="342"/>
        <end position="359"/>
    </location>
</feature>
<feature type="compositionally biased region" description="Basic and acidic residues" evidence="1">
    <location>
        <begin position="174"/>
        <end position="184"/>
    </location>
</feature>
<keyword evidence="2" id="KW-0812">Transmembrane</keyword>
<feature type="transmembrane region" description="Helical" evidence="2">
    <location>
        <begin position="59"/>
        <end position="82"/>
    </location>
</feature>
<keyword evidence="2" id="KW-1133">Transmembrane helix</keyword>
<reference evidence="3 4" key="1">
    <citation type="journal article" date="2015" name="Proc. Natl. Acad. Sci. U.S.A.">
        <title>The resurrection genome of Boea hygrometrica: A blueprint for survival of dehydration.</title>
        <authorList>
            <person name="Xiao L."/>
            <person name="Yang G."/>
            <person name="Zhang L."/>
            <person name="Yang X."/>
            <person name="Zhao S."/>
            <person name="Ji Z."/>
            <person name="Zhou Q."/>
            <person name="Hu M."/>
            <person name="Wang Y."/>
            <person name="Chen M."/>
            <person name="Xu Y."/>
            <person name="Jin H."/>
            <person name="Xiao X."/>
            <person name="Hu G."/>
            <person name="Bao F."/>
            <person name="Hu Y."/>
            <person name="Wan P."/>
            <person name="Li L."/>
            <person name="Deng X."/>
            <person name="Kuang T."/>
            <person name="Xiang C."/>
            <person name="Zhu J.K."/>
            <person name="Oliver M.J."/>
            <person name="He Y."/>
        </authorList>
    </citation>
    <scope>NUCLEOTIDE SEQUENCE [LARGE SCALE GENOMIC DNA]</scope>
    <source>
        <strain evidence="4">cv. XS01</strain>
    </source>
</reference>
<feature type="compositionally biased region" description="Basic and acidic residues" evidence="1">
    <location>
        <begin position="247"/>
        <end position="267"/>
    </location>
</feature>
<feature type="region of interest" description="Disordered" evidence="1">
    <location>
        <begin position="140"/>
        <end position="369"/>
    </location>
</feature>
<dbReference type="OrthoDB" id="1933309at2759"/>
<gene>
    <name evidence="3" type="ORF">F511_35102</name>
</gene>
<dbReference type="EMBL" id="KQ988571">
    <property type="protein sequence ID" value="KZV55431.1"/>
    <property type="molecule type" value="Genomic_DNA"/>
</dbReference>
<feature type="compositionally biased region" description="Basic and acidic residues" evidence="1">
    <location>
        <begin position="313"/>
        <end position="334"/>
    </location>
</feature>
<feature type="compositionally biased region" description="Basic residues" evidence="1">
    <location>
        <begin position="198"/>
        <end position="214"/>
    </location>
</feature>